<dbReference type="PANTHER" id="PTHR43308">
    <property type="entry name" value="OUTER MEMBRANE PROTEIN ALPHA-RELATED"/>
    <property type="match status" value="1"/>
</dbReference>
<reference evidence="4" key="1">
    <citation type="journal article" date="2019" name="Int. J. Syst. Evol. Microbiol.">
        <title>The Global Catalogue of Microorganisms (GCM) 10K type strain sequencing project: providing services to taxonomists for standard genome sequencing and annotation.</title>
        <authorList>
            <consortium name="The Broad Institute Genomics Platform"/>
            <consortium name="The Broad Institute Genome Sequencing Center for Infectious Disease"/>
            <person name="Wu L."/>
            <person name="Ma J."/>
        </authorList>
    </citation>
    <scope>NUCLEOTIDE SEQUENCE [LARGE SCALE GENOMIC DNA]</scope>
    <source>
        <strain evidence="4">KCTC 3913</strain>
    </source>
</reference>
<feature type="non-terminal residue" evidence="3">
    <location>
        <position position="1"/>
    </location>
</feature>
<keyword evidence="1" id="KW-0732">Signal</keyword>
<protein>
    <submittedName>
        <fullName evidence="3">S-layer homology domain-containing protein</fullName>
    </submittedName>
</protein>
<evidence type="ECO:0000313" key="3">
    <source>
        <dbReference type="EMBL" id="MFD2683255.1"/>
    </source>
</evidence>
<feature type="domain" description="SLH" evidence="2">
    <location>
        <begin position="1"/>
        <end position="51"/>
    </location>
</feature>
<dbReference type="PANTHER" id="PTHR43308:SF5">
    <property type="entry name" value="S-LAYER PROTEIN _ PEPTIDOGLYCAN ENDO-BETA-N-ACETYLGLUCOSAMINIDASE"/>
    <property type="match status" value="1"/>
</dbReference>
<dbReference type="Pfam" id="PF00395">
    <property type="entry name" value="SLH"/>
    <property type="match status" value="3"/>
</dbReference>
<dbReference type="EMBL" id="JBHUMF010000043">
    <property type="protein sequence ID" value="MFD2683255.1"/>
    <property type="molecule type" value="Genomic_DNA"/>
</dbReference>
<feature type="domain" description="SLH" evidence="2">
    <location>
        <begin position="52"/>
        <end position="115"/>
    </location>
</feature>
<comment type="caution">
    <text evidence="3">The sequence shown here is derived from an EMBL/GenBank/DDBJ whole genome shotgun (WGS) entry which is preliminary data.</text>
</comment>
<keyword evidence="4" id="KW-1185">Reference proteome</keyword>
<organism evidence="3 4">
    <name type="scientific">Bacillus seohaeanensis</name>
    <dbReference type="NCBI Taxonomy" id="284580"/>
    <lineage>
        <taxon>Bacteria</taxon>
        <taxon>Bacillati</taxon>
        <taxon>Bacillota</taxon>
        <taxon>Bacilli</taxon>
        <taxon>Bacillales</taxon>
        <taxon>Bacillaceae</taxon>
        <taxon>Bacillus</taxon>
    </lineage>
</organism>
<feature type="non-terminal residue" evidence="3">
    <location>
        <position position="175"/>
    </location>
</feature>
<evidence type="ECO:0000313" key="4">
    <source>
        <dbReference type="Proteomes" id="UP001597506"/>
    </source>
</evidence>
<evidence type="ECO:0000256" key="1">
    <source>
        <dbReference type="ARBA" id="ARBA00022729"/>
    </source>
</evidence>
<proteinExistence type="predicted"/>
<gene>
    <name evidence="3" type="ORF">ACFSUL_21315</name>
</gene>
<dbReference type="RefSeq" id="WP_377938387.1">
    <property type="nucleotide sequence ID" value="NZ_JBHUMF010000043.1"/>
</dbReference>
<name>A0ABW5RX06_9BACI</name>
<accession>A0ABW5RX06</accession>
<dbReference type="InterPro" id="IPR051465">
    <property type="entry name" value="Cell_Envelope_Struct_Comp"/>
</dbReference>
<evidence type="ECO:0000259" key="2">
    <source>
        <dbReference type="PROSITE" id="PS51272"/>
    </source>
</evidence>
<sequence length="175" mass="19422">SSYRFYDEIMYLADRDIIGGYKNGDFGPNDTVTREAAAAMIGRALGFNEERKDTIFPDVTERSYASGYIEEAVNEGIISGFPDGTYRPNAPVTRGQMAIFLARAYDLTDEQEVSFSDVYSSTAAYPFIKRILAEGITSGYPDGTYRPDNKLTRGDFSAFLARTLDETFHAAPTQP</sequence>
<dbReference type="PROSITE" id="PS51272">
    <property type="entry name" value="SLH"/>
    <property type="match status" value="3"/>
</dbReference>
<dbReference type="Proteomes" id="UP001597506">
    <property type="component" value="Unassembled WGS sequence"/>
</dbReference>
<dbReference type="InterPro" id="IPR001119">
    <property type="entry name" value="SLH_dom"/>
</dbReference>
<feature type="domain" description="SLH" evidence="2">
    <location>
        <begin position="116"/>
        <end position="174"/>
    </location>
</feature>